<proteinExistence type="inferred from homology"/>
<comment type="caution">
    <text evidence="5">The sequence shown here is derived from an EMBL/GenBank/DDBJ whole genome shotgun (WGS) entry which is preliminary data.</text>
</comment>
<evidence type="ECO:0000313" key="5">
    <source>
        <dbReference type="EMBL" id="MBB2156921.1"/>
    </source>
</evidence>
<dbReference type="Gene3D" id="3.40.50.2300">
    <property type="match status" value="2"/>
</dbReference>
<feature type="domain" description="Periplasmic binding protein" evidence="4">
    <location>
        <begin position="39"/>
        <end position="277"/>
    </location>
</feature>
<dbReference type="SUPFAM" id="SSF53822">
    <property type="entry name" value="Periplasmic binding protein-like I"/>
    <property type="match status" value="1"/>
</dbReference>
<dbReference type="GO" id="GO:0030246">
    <property type="term" value="F:carbohydrate binding"/>
    <property type="evidence" value="ECO:0007669"/>
    <property type="project" value="TreeGrafter"/>
</dbReference>
<dbReference type="GO" id="GO:0030288">
    <property type="term" value="C:outer membrane-bounded periplasmic space"/>
    <property type="evidence" value="ECO:0007669"/>
    <property type="project" value="TreeGrafter"/>
</dbReference>
<reference evidence="5 6" key="1">
    <citation type="submission" date="2020-04" db="EMBL/GenBank/DDBJ databases">
        <title>Description of novel Gluconacetobacter.</title>
        <authorList>
            <person name="Sombolestani A."/>
        </authorList>
    </citation>
    <scope>NUCLEOTIDE SEQUENCE [LARGE SCALE GENOMIC DNA]</scope>
    <source>
        <strain evidence="5 6">LMG 7603</strain>
    </source>
</reference>
<dbReference type="RefSeq" id="WP_012554296.1">
    <property type="nucleotide sequence ID" value="NZ_JABEQG010000020.1"/>
</dbReference>
<dbReference type="AlphaFoldDB" id="A0A7W4I626"/>
<gene>
    <name evidence="5" type="ORF">HLH33_11470</name>
</gene>
<name>A0A7W4I626_GLUDI</name>
<accession>A0A7W4I626</accession>
<feature type="chain" id="PRO_5041142038" evidence="3">
    <location>
        <begin position="26"/>
        <end position="314"/>
    </location>
</feature>
<comment type="similarity">
    <text evidence="2">Belongs to the bacterial solute-binding protein 2 family.</text>
</comment>
<dbReference type="EMBL" id="JABEQG010000020">
    <property type="protein sequence ID" value="MBB2156921.1"/>
    <property type="molecule type" value="Genomic_DNA"/>
</dbReference>
<evidence type="ECO:0000259" key="4">
    <source>
        <dbReference type="Pfam" id="PF13407"/>
    </source>
</evidence>
<sequence length="314" mass="32078">MKKSSVIAAGILALSSAAWVPAGRAADKSINIIMVTHGQAADPFWAVVRNGAKAAAQQAGVHVEFRQPDTFDMTQMANLITAAVSQHPDGLVVSVPDVDALSGPIHKALAAGINVIATNAAAETARQVGVGLDVGQEESTAGEAAGAAMKKAGGTNALCVNQEPGNVALDHRCAGFAKAFGKSKVLPVDMDTSSTKAKIQGALRADPTIDTIIGLGAETVGEPAVSAVKALGLTGKVRVGAFDLAPGFLQEIRDGQALFAVDQQPYLQGYLPVMFLALKVRYGMMPASDVASGPSLVMKDQAASVIALSGQGIR</sequence>
<dbReference type="PANTHER" id="PTHR30036">
    <property type="entry name" value="D-XYLOSE-BINDING PERIPLASMIC PROTEIN"/>
    <property type="match status" value="1"/>
</dbReference>
<comment type="subcellular location">
    <subcellularLocation>
        <location evidence="1">Periplasm</location>
    </subcellularLocation>
</comment>
<dbReference type="InterPro" id="IPR050555">
    <property type="entry name" value="Bact_Solute-Bind_Prot2"/>
</dbReference>
<feature type="signal peptide" evidence="3">
    <location>
        <begin position="1"/>
        <end position="25"/>
    </location>
</feature>
<evidence type="ECO:0000256" key="1">
    <source>
        <dbReference type="ARBA" id="ARBA00004418"/>
    </source>
</evidence>
<keyword evidence="3" id="KW-0732">Signal</keyword>
<evidence type="ECO:0000313" key="6">
    <source>
        <dbReference type="Proteomes" id="UP000550787"/>
    </source>
</evidence>
<organism evidence="5 6">
    <name type="scientific">Gluconacetobacter diazotrophicus</name>
    <name type="common">Acetobacter diazotrophicus</name>
    <dbReference type="NCBI Taxonomy" id="33996"/>
    <lineage>
        <taxon>Bacteria</taxon>
        <taxon>Pseudomonadati</taxon>
        <taxon>Pseudomonadota</taxon>
        <taxon>Alphaproteobacteria</taxon>
        <taxon>Acetobacterales</taxon>
        <taxon>Acetobacteraceae</taxon>
        <taxon>Gluconacetobacter</taxon>
    </lineage>
</organism>
<dbReference type="Proteomes" id="UP000550787">
    <property type="component" value="Unassembled WGS sequence"/>
</dbReference>
<dbReference type="InterPro" id="IPR025997">
    <property type="entry name" value="SBP_2_dom"/>
</dbReference>
<evidence type="ECO:0000256" key="2">
    <source>
        <dbReference type="ARBA" id="ARBA00007639"/>
    </source>
</evidence>
<dbReference type="Pfam" id="PF13407">
    <property type="entry name" value="Peripla_BP_4"/>
    <property type="match status" value="1"/>
</dbReference>
<dbReference type="PANTHER" id="PTHR30036:SF7">
    <property type="entry name" value="ABC TRANSPORTER PERIPLASMIC-BINDING PROTEIN YPHF"/>
    <property type="match status" value="1"/>
</dbReference>
<protein>
    <submittedName>
        <fullName evidence="5">Sugar ABC transporter substrate-binding protein</fullName>
    </submittedName>
</protein>
<evidence type="ECO:0000256" key="3">
    <source>
        <dbReference type="SAM" id="SignalP"/>
    </source>
</evidence>
<dbReference type="InterPro" id="IPR028082">
    <property type="entry name" value="Peripla_BP_I"/>
</dbReference>